<proteinExistence type="predicted"/>
<dbReference type="Gene3D" id="3.40.50.150">
    <property type="entry name" value="Vaccinia Virus protein VP39"/>
    <property type="match status" value="1"/>
</dbReference>
<dbReference type="GO" id="GO:0032259">
    <property type="term" value="P:methylation"/>
    <property type="evidence" value="ECO:0007669"/>
    <property type="project" value="UniProtKB-KW"/>
</dbReference>
<evidence type="ECO:0000313" key="1">
    <source>
        <dbReference type="EMBL" id="APC15674.1"/>
    </source>
</evidence>
<dbReference type="CDD" id="cd02440">
    <property type="entry name" value="AdoMet_MTases"/>
    <property type="match status" value="1"/>
</dbReference>
<dbReference type="GO" id="GO:0008168">
    <property type="term" value="F:methyltransferase activity"/>
    <property type="evidence" value="ECO:0007669"/>
    <property type="project" value="UniProtKB-KW"/>
</dbReference>
<dbReference type="SUPFAM" id="SSF53335">
    <property type="entry name" value="S-adenosyl-L-methionine-dependent methyltransferases"/>
    <property type="match status" value="1"/>
</dbReference>
<gene>
    <name evidence="1" type="ORF">BLL42_07995</name>
</gene>
<protein>
    <submittedName>
        <fullName evidence="1">SAM-dependent methyltransferase</fullName>
    </submittedName>
</protein>
<dbReference type="RefSeq" id="WP_071551609.1">
    <property type="nucleotide sequence ID" value="NZ_CP017886.1"/>
</dbReference>
<dbReference type="OrthoDB" id="9810247at2"/>
<sequence>MTSSDRSPFPSSSYGQLAQAESGHWWFKVRNKLVLWALTKKVRPFNSLLEIGCGTGYVLEGISRVWPQIELHGSEYFEEGLEYARKRIPTAQLRQLDATQLDEVDRYDVVSAFDVIEHIEQDETVLRNLARAIRPGGSLVLTVPQHRWLWSQVDEYACHVRRYSRAELVEKVQRAGLQVSYVSSFVSLLIPLMWLSRKRASKQHDPMNELNIPRWLNRSLETVMQIELLLIKTGVRFPIGGSLLMIATKP</sequence>
<dbReference type="AlphaFoldDB" id="A0A1J0EHT4"/>
<keyword evidence="1" id="KW-0489">Methyltransferase</keyword>
<keyword evidence="1" id="KW-0808">Transferase</keyword>
<dbReference type="GeneID" id="46908168"/>
<dbReference type="PANTHER" id="PTHR43861">
    <property type="entry name" value="TRANS-ACONITATE 2-METHYLTRANSFERASE-RELATED"/>
    <property type="match status" value="1"/>
</dbReference>
<accession>A0A1J0EHT4</accession>
<name>A0A1J0EHT4_9PSED</name>
<dbReference type="Proteomes" id="UP000182567">
    <property type="component" value="Chromosome"/>
</dbReference>
<dbReference type="InterPro" id="IPR029063">
    <property type="entry name" value="SAM-dependent_MTases_sf"/>
</dbReference>
<dbReference type="Pfam" id="PF13489">
    <property type="entry name" value="Methyltransf_23"/>
    <property type="match status" value="1"/>
</dbReference>
<evidence type="ECO:0000313" key="2">
    <source>
        <dbReference type="Proteomes" id="UP000182567"/>
    </source>
</evidence>
<dbReference type="EMBL" id="CP017886">
    <property type="protein sequence ID" value="APC15674.1"/>
    <property type="molecule type" value="Genomic_DNA"/>
</dbReference>
<reference evidence="2" key="1">
    <citation type="submission" date="2016-10" db="EMBL/GenBank/DDBJ databases">
        <title>Pseudomonas frederiksbergensis ERGS4:02 complete genome.</title>
        <authorList>
            <person name="Kumar R."/>
            <person name="Acharya V."/>
            <person name="Singh D."/>
        </authorList>
    </citation>
    <scope>NUCLEOTIDE SEQUENCE [LARGE SCALE GENOMIC DNA]</scope>
    <source>
        <strain evidence="2">ERGS4:02</strain>
    </source>
</reference>
<organism evidence="1 2">
    <name type="scientific">Pseudomonas frederiksbergensis</name>
    <dbReference type="NCBI Taxonomy" id="104087"/>
    <lineage>
        <taxon>Bacteria</taxon>
        <taxon>Pseudomonadati</taxon>
        <taxon>Pseudomonadota</taxon>
        <taxon>Gammaproteobacteria</taxon>
        <taxon>Pseudomonadales</taxon>
        <taxon>Pseudomonadaceae</taxon>
        <taxon>Pseudomonas</taxon>
    </lineage>
</organism>